<dbReference type="InterPro" id="IPR041677">
    <property type="entry name" value="DNA2/NAM7_AAA_11"/>
</dbReference>
<dbReference type="KEGG" id="eus:EUTSA_v10029284mg"/>
<evidence type="ECO:0000256" key="2">
    <source>
        <dbReference type="ARBA" id="ARBA00022801"/>
    </source>
</evidence>
<dbReference type="SUPFAM" id="SSF52540">
    <property type="entry name" value="P-loop containing nucleoside triphosphate hydrolases"/>
    <property type="match status" value="1"/>
</dbReference>
<dbReference type="Gramene" id="ESQ38181">
    <property type="protein sequence ID" value="ESQ38181"/>
    <property type="gene ID" value="EUTSA_v10029284mg"/>
</dbReference>
<reference evidence="7 8" key="1">
    <citation type="journal article" date="2013" name="Front. Plant Sci.">
        <title>The Reference Genome of the Halophytic Plant Eutrema salsugineum.</title>
        <authorList>
            <person name="Yang R."/>
            <person name="Jarvis D.E."/>
            <person name="Chen H."/>
            <person name="Beilstein M.A."/>
            <person name="Grimwood J."/>
            <person name="Jenkins J."/>
            <person name="Shu S."/>
            <person name="Prochnik S."/>
            <person name="Xin M."/>
            <person name="Ma C."/>
            <person name="Schmutz J."/>
            <person name="Wing R.A."/>
            <person name="Mitchell-Olds T."/>
            <person name="Schumaker K.S."/>
            <person name="Wang X."/>
        </authorList>
    </citation>
    <scope>NUCLEOTIDE SEQUENCE [LARGE SCALE GENOMIC DNA]</scope>
</reference>
<dbReference type="GO" id="GO:0016787">
    <property type="term" value="F:hydrolase activity"/>
    <property type="evidence" value="ECO:0007669"/>
    <property type="project" value="UniProtKB-KW"/>
</dbReference>
<dbReference type="InterPro" id="IPR027417">
    <property type="entry name" value="P-loop_NTPase"/>
</dbReference>
<evidence type="ECO:0000259" key="6">
    <source>
        <dbReference type="Pfam" id="PF13087"/>
    </source>
</evidence>
<keyword evidence="4" id="KW-0067">ATP-binding</keyword>
<dbReference type="AlphaFoldDB" id="V4MZT4"/>
<evidence type="ECO:0008006" key="9">
    <source>
        <dbReference type="Google" id="ProtNLM"/>
    </source>
</evidence>
<dbReference type="GO" id="GO:0004386">
    <property type="term" value="F:helicase activity"/>
    <property type="evidence" value="ECO:0007669"/>
    <property type="project" value="UniProtKB-KW"/>
</dbReference>
<dbReference type="STRING" id="72664.V4MZT4"/>
<proteinExistence type="predicted"/>
<keyword evidence="1" id="KW-0547">Nucleotide-binding</keyword>
<name>V4MZT4_EUTSA</name>
<dbReference type="GO" id="GO:0005694">
    <property type="term" value="C:chromosome"/>
    <property type="evidence" value="ECO:0007669"/>
    <property type="project" value="UniProtKB-ARBA"/>
</dbReference>
<dbReference type="FunFam" id="3.40.50.300:FF:000326">
    <property type="entry name" value="P-loop containing nucleoside triphosphate hydrolase"/>
    <property type="match status" value="1"/>
</dbReference>
<feature type="domain" description="DNA2/NAM7 helicase helicase" evidence="5">
    <location>
        <begin position="225"/>
        <end position="598"/>
    </location>
</feature>
<accession>V4MZT4</accession>
<dbReference type="PANTHER" id="PTHR10887:SF522">
    <property type="entry name" value="P-LOOP CONTAINING NUCLEOSIDE TRIPHOSPHATE HYDROLASES SUPERFAMILY PROTEIN"/>
    <property type="match status" value="1"/>
</dbReference>
<dbReference type="Pfam" id="PF13087">
    <property type="entry name" value="AAA_12"/>
    <property type="match status" value="1"/>
</dbReference>
<evidence type="ECO:0000259" key="5">
    <source>
        <dbReference type="Pfam" id="PF13086"/>
    </source>
</evidence>
<dbReference type="InterPro" id="IPR041679">
    <property type="entry name" value="DNA2/NAM7-like_C"/>
</dbReference>
<dbReference type="OMA" id="MAKFCLM"/>
<dbReference type="PANTHER" id="PTHR10887">
    <property type="entry name" value="DNA2/NAM7 HELICASE FAMILY"/>
    <property type="match status" value="1"/>
</dbReference>
<keyword evidence="3" id="KW-0347">Helicase</keyword>
<dbReference type="CDD" id="cd18808">
    <property type="entry name" value="SF1_C_Upf1"/>
    <property type="match status" value="1"/>
</dbReference>
<dbReference type="eggNOG" id="KOG1801">
    <property type="taxonomic scope" value="Eukaryota"/>
</dbReference>
<keyword evidence="2" id="KW-0378">Hydrolase</keyword>
<dbReference type="Pfam" id="PF13086">
    <property type="entry name" value="AAA_11"/>
    <property type="match status" value="1"/>
</dbReference>
<keyword evidence="8" id="KW-1185">Reference proteome</keyword>
<dbReference type="Gene3D" id="3.40.50.300">
    <property type="entry name" value="P-loop containing nucleotide triphosphate hydrolases"/>
    <property type="match status" value="2"/>
</dbReference>
<dbReference type="EMBL" id="KI517537">
    <property type="protein sequence ID" value="ESQ38181.1"/>
    <property type="molecule type" value="Genomic_DNA"/>
</dbReference>
<evidence type="ECO:0000313" key="8">
    <source>
        <dbReference type="Proteomes" id="UP000030689"/>
    </source>
</evidence>
<dbReference type="GO" id="GO:0005524">
    <property type="term" value="F:ATP binding"/>
    <property type="evidence" value="ECO:0007669"/>
    <property type="project" value="UniProtKB-KW"/>
</dbReference>
<dbReference type="OrthoDB" id="6513042at2759"/>
<organism evidence="7 8">
    <name type="scientific">Eutrema salsugineum</name>
    <name type="common">Saltwater cress</name>
    <name type="synonym">Sisymbrium salsugineum</name>
    <dbReference type="NCBI Taxonomy" id="72664"/>
    <lineage>
        <taxon>Eukaryota</taxon>
        <taxon>Viridiplantae</taxon>
        <taxon>Streptophyta</taxon>
        <taxon>Embryophyta</taxon>
        <taxon>Tracheophyta</taxon>
        <taxon>Spermatophyta</taxon>
        <taxon>Magnoliopsida</taxon>
        <taxon>eudicotyledons</taxon>
        <taxon>Gunneridae</taxon>
        <taxon>Pentapetalae</taxon>
        <taxon>rosids</taxon>
        <taxon>malvids</taxon>
        <taxon>Brassicales</taxon>
        <taxon>Brassicaceae</taxon>
        <taxon>Eutremeae</taxon>
        <taxon>Eutrema</taxon>
    </lineage>
</organism>
<dbReference type="GO" id="GO:0080136">
    <property type="term" value="P:priming of cellular response to stress"/>
    <property type="evidence" value="ECO:0007669"/>
    <property type="project" value="EnsemblPlants"/>
</dbReference>
<evidence type="ECO:0000256" key="1">
    <source>
        <dbReference type="ARBA" id="ARBA00022741"/>
    </source>
</evidence>
<sequence length="891" mass="100797">MEREEKRSLVNQVFSWSIKDILNKDIFKEHIMTIPDSFWSVDEYLKCFVPHILEETRTELFSSLESLYKSPVLIIRSMEARSIRLPSRTSTNFNVSLMRVNTKGNRANYEPKCGDLIALTKVGRPTSVSDLNPLVLAYVFSVEDELHFSVRSSKSISIDERFSFRSGVFLMTLTTNTRIWKALHHESANLSLIKSVLQANATDTEHSVSSRNWGNDVLDIIHSENLNSSQESAILSCLETRNHCDKTSVRLIWGPPGTGKTKTVATLLFALLRLSCKTVVCAPTNTAVVEVASRLLALLKLSSSSEHSTYGFGNIVLAGNRVRMGIDNRNDDLLNVFLDHRISKLSELSSSMSGWERILMSFIDFLEKAESNYKKHLLLIERREKEKGENNTNILVSFGEFVKKMFYGFSEKLDQKEEEGKKEEKILTFGEFVKEKFGSLSEDLEKFMDHLVDMYTHLPKCFISSNDVKRMIIARQALHHARDFLQENSSKQDFEIRSFILDCLQPLRMLPNRFKIPNLLENEDGKRFCLQNAHINFCTASGASEMTEERTGSIELLVVDEAAQLKECESVAPLQLHGLRNVVLIGDEFQLPAMVQSEVCDKAKYGRSLFERLVLLGHKKHLLNVQYRMHPSISLFPNMEFYGGKISDAAIVKERSYKKRFLQGNMFGSYSFINVGLGKEEFDDGHSPKNMVEVAVISEIISNLFKVSSETKTKISVGVISPYKGQIRAIQESVGDKYGSLSDELFTLNVRSVDGFQGGEEDVIIISTVRSNGNGKIGFLSNRQRANVALTRARHCLWVIGNGTTLSLSGSIWTKLIRDSKRRECFYNAVDDKNLRDAMNDALLKVDMSDVYSSFRSGERDKTLGDESSVWLSTLLSYGSTLLSSQVFVLF</sequence>
<dbReference type="InterPro" id="IPR047187">
    <property type="entry name" value="SF1_C_Upf1"/>
</dbReference>
<gene>
    <name evidence="7" type="ORF">EUTSA_v10029284mg</name>
</gene>
<feature type="domain" description="DNA2/NAM7 helicase-like C-terminal" evidence="6">
    <location>
        <begin position="605"/>
        <end position="802"/>
    </location>
</feature>
<evidence type="ECO:0000313" key="7">
    <source>
        <dbReference type="EMBL" id="ESQ38181.1"/>
    </source>
</evidence>
<dbReference type="InterPro" id="IPR045055">
    <property type="entry name" value="DNA2/NAM7-like"/>
</dbReference>
<dbReference type="Proteomes" id="UP000030689">
    <property type="component" value="Unassembled WGS sequence"/>
</dbReference>
<protein>
    <recommendedName>
        <fullName evidence="9">Helicase ATP-binding domain-containing protein</fullName>
    </recommendedName>
</protein>
<evidence type="ECO:0000256" key="3">
    <source>
        <dbReference type="ARBA" id="ARBA00022806"/>
    </source>
</evidence>
<evidence type="ECO:0000256" key="4">
    <source>
        <dbReference type="ARBA" id="ARBA00022840"/>
    </source>
</evidence>